<dbReference type="InterPro" id="IPR017850">
    <property type="entry name" value="Alkaline_phosphatase_core_sf"/>
</dbReference>
<dbReference type="PANTHER" id="PTHR47371:SF3">
    <property type="entry name" value="PHOSPHOGLYCEROL TRANSFERASE I"/>
    <property type="match status" value="1"/>
</dbReference>
<keyword evidence="2" id="KW-1003">Cell membrane</keyword>
<evidence type="ECO:0000256" key="5">
    <source>
        <dbReference type="ARBA" id="ARBA00023136"/>
    </source>
</evidence>
<dbReference type="Gene3D" id="3.40.720.10">
    <property type="entry name" value="Alkaline Phosphatase, subunit A"/>
    <property type="match status" value="1"/>
</dbReference>
<evidence type="ECO:0000256" key="6">
    <source>
        <dbReference type="SAM" id="Phobius"/>
    </source>
</evidence>
<protein>
    <submittedName>
        <fullName evidence="8">Phosphoglycerol transferase</fullName>
    </submittedName>
</protein>
<feature type="transmembrane region" description="Helical" evidence="6">
    <location>
        <begin position="16"/>
        <end position="38"/>
    </location>
</feature>
<feature type="transmembrane region" description="Helical" evidence="6">
    <location>
        <begin position="95"/>
        <end position="121"/>
    </location>
</feature>
<keyword evidence="3 6" id="KW-0812">Transmembrane</keyword>
<evidence type="ECO:0000256" key="3">
    <source>
        <dbReference type="ARBA" id="ARBA00022692"/>
    </source>
</evidence>
<evidence type="ECO:0000256" key="1">
    <source>
        <dbReference type="ARBA" id="ARBA00004651"/>
    </source>
</evidence>
<feature type="domain" description="Sulfatase N-terminal" evidence="7">
    <location>
        <begin position="298"/>
        <end position="596"/>
    </location>
</feature>
<dbReference type="STRING" id="877500.GCA_000935065_02273"/>
<dbReference type="InterPro" id="IPR050448">
    <property type="entry name" value="OpgB/LTA_synthase_biosynth"/>
</dbReference>
<feature type="transmembrane region" description="Helical" evidence="6">
    <location>
        <begin position="65"/>
        <end position="83"/>
    </location>
</feature>
<accession>A0A4V1LQI1</accession>
<keyword evidence="5 6" id="KW-0472">Membrane</keyword>
<dbReference type="EMBL" id="PDKO01000001">
    <property type="protein sequence ID" value="RXJ64778.1"/>
    <property type="molecule type" value="Genomic_DNA"/>
</dbReference>
<dbReference type="GO" id="GO:0016740">
    <property type="term" value="F:transferase activity"/>
    <property type="evidence" value="ECO:0007669"/>
    <property type="project" value="UniProtKB-KW"/>
</dbReference>
<dbReference type="GO" id="GO:0005886">
    <property type="term" value="C:plasma membrane"/>
    <property type="evidence" value="ECO:0007669"/>
    <property type="project" value="UniProtKB-SubCell"/>
</dbReference>
<keyword evidence="4 6" id="KW-1133">Transmembrane helix</keyword>
<dbReference type="InterPro" id="IPR000917">
    <property type="entry name" value="Sulfatase_N"/>
</dbReference>
<reference evidence="8 9" key="1">
    <citation type="submission" date="2017-10" db="EMBL/GenBank/DDBJ databases">
        <title>Genomics of the genus Arcobacter.</title>
        <authorList>
            <person name="Perez-Cataluna A."/>
            <person name="Figueras M.J."/>
        </authorList>
    </citation>
    <scope>NUCLEOTIDE SEQUENCE [LARGE SCALE GENOMIC DNA]</scope>
    <source>
        <strain evidence="8 9">DSM 24636</strain>
    </source>
</reference>
<dbReference type="Pfam" id="PF00884">
    <property type="entry name" value="Sulfatase"/>
    <property type="match status" value="1"/>
</dbReference>
<dbReference type="AlphaFoldDB" id="A0A4V1LQI1"/>
<evidence type="ECO:0000256" key="2">
    <source>
        <dbReference type="ARBA" id="ARBA00022475"/>
    </source>
</evidence>
<keyword evidence="9" id="KW-1185">Reference proteome</keyword>
<evidence type="ECO:0000313" key="8">
    <source>
        <dbReference type="EMBL" id="RXJ64778.1"/>
    </source>
</evidence>
<evidence type="ECO:0000313" key="9">
    <source>
        <dbReference type="Proteomes" id="UP000290191"/>
    </source>
</evidence>
<sequence>MNTIIMSKVLNIFKKLIFAHIIFLVLMSIFRLVFFIYYSPLNSLNGFYKDIAKAFFLGFRIDLTVIGYIQVLPTLFLIILYYIKKESLLNIFNKFLLYYIFICYFIVSLFLCTDFGFYSYFKEHINILLFGFFDDDTEALLVTFWQNYHIVLILALFFMYLSGLFFSVKKIFNIKDKSYNSFFGLKISALIFFIIFILNFLAVRGTLGMYPLGKMIPNVSTNSFINKVSHNGFRAYTNALSAREKYLARKYDLLKVVGYDKNIAKAFEVYKSSKDINRDDLLKNITNRTEKKDDKQYNVVVIMVESFGMPILKYQSDDFNILGSLKKHFDEDTLFTNFISEGDGTISSLESLLLNIPHRPKSFAFSQSIYKQTPFTYTPAFLYDSAGYETTFVYGGDLTWRNLGNFVKYQGYKNVEGKINIYEHLNDKSKPKEDYFHPWGIYDQYLMKHILKKLENSDNKKQFIVALTTNNHPPYNVPKDYKRNSLIFNEKIKKHITGDIDLAKQRFASYAYAVDQIGKFLDEFKKTKYKDNTIIAITADNNTIDGIMKYDNNQILNSKNIPLYFYIPKELKEKLNIDMKVAGSHKDIFPTLYNLTLKDKNYISIGTNLFDNSKKHYGFNGSLVINNKNIAKRFDNLNIKNEPMLEYYKANLAITEYLIKQYNKKGK</sequence>
<dbReference type="PANTHER" id="PTHR47371">
    <property type="entry name" value="LIPOTEICHOIC ACID SYNTHASE"/>
    <property type="match status" value="1"/>
</dbReference>
<dbReference type="CDD" id="cd16015">
    <property type="entry name" value="LTA_synthase"/>
    <property type="match status" value="1"/>
</dbReference>
<dbReference type="SUPFAM" id="SSF53649">
    <property type="entry name" value="Alkaline phosphatase-like"/>
    <property type="match status" value="1"/>
</dbReference>
<evidence type="ECO:0000259" key="7">
    <source>
        <dbReference type="Pfam" id="PF00884"/>
    </source>
</evidence>
<feature type="transmembrane region" description="Helical" evidence="6">
    <location>
        <begin position="189"/>
        <end position="212"/>
    </location>
</feature>
<keyword evidence="8" id="KW-0808">Transferase</keyword>
<evidence type="ECO:0000256" key="4">
    <source>
        <dbReference type="ARBA" id="ARBA00022989"/>
    </source>
</evidence>
<dbReference type="Proteomes" id="UP000290191">
    <property type="component" value="Unassembled WGS sequence"/>
</dbReference>
<name>A0A4V1LQI1_9BACT</name>
<proteinExistence type="predicted"/>
<dbReference type="RefSeq" id="WP_129081148.1">
    <property type="nucleotide sequence ID" value="NZ_CP041070.1"/>
</dbReference>
<feature type="transmembrane region" description="Helical" evidence="6">
    <location>
        <begin position="148"/>
        <end position="168"/>
    </location>
</feature>
<organism evidence="8 9">
    <name type="scientific">Halarcobacter anaerophilus</name>
    <dbReference type="NCBI Taxonomy" id="877500"/>
    <lineage>
        <taxon>Bacteria</taxon>
        <taxon>Pseudomonadati</taxon>
        <taxon>Campylobacterota</taxon>
        <taxon>Epsilonproteobacteria</taxon>
        <taxon>Campylobacterales</taxon>
        <taxon>Arcobacteraceae</taxon>
        <taxon>Halarcobacter</taxon>
    </lineage>
</organism>
<dbReference type="OrthoDB" id="9760224at2"/>
<gene>
    <name evidence="8" type="ORF">CRV06_02155</name>
</gene>
<comment type="caution">
    <text evidence="8">The sequence shown here is derived from an EMBL/GenBank/DDBJ whole genome shotgun (WGS) entry which is preliminary data.</text>
</comment>
<comment type="subcellular location">
    <subcellularLocation>
        <location evidence="1">Cell membrane</location>
        <topology evidence="1">Multi-pass membrane protein</topology>
    </subcellularLocation>
</comment>